<protein>
    <recommendedName>
        <fullName evidence="11">tRNA (uracil-O(2)-)-methyltransferase</fullName>
        <ecNumber evidence="11">2.1.1.211</ecNumber>
    </recommendedName>
</protein>
<evidence type="ECO:0000256" key="12">
    <source>
        <dbReference type="SAM" id="MobiDB-lite"/>
    </source>
</evidence>
<evidence type="ECO:0000313" key="14">
    <source>
        <dbReference type="Proteomes" id="UP000694871"/>
    </source>
</evidence>
<comment type="function">
    <text evidence="1">Probable adenosyl-L-methionine (AdoMet)-dependent tRNA (uracil-O(2)-)-methyltransferase.</text>
</comment>
<dbReference type="InterPro" id="IPR011671">
    <property type="entry name" value="tRNA_uracil_MeTrfase"/>
</dbReference>
<evidence type="ECO:0000256" key="4">
    <source>
        <dbReference type="ARBA" id="ARBA00022490"/>
    </source>
</evidence>
<keyword evidence="7 11" id="KW-0949">S-adenosyl-L-methionine</keyword>
<dbReference type="PANTHER" id="PTHR21210:SF0">
    <property type="entry name" value="TRNA (URACIL-O(2)-)-METHYLTRANSFERASE-RELATED"/>
    <property type="match status" value="1"/>
</dbReference>
<keyword evidence="10" id="KW-0479">Metal-binding</keyword>
<evidence type="ECO:0000256" key="8">
    <source>
        <dbReference type="ARBA" id="ARBA00022694"/>
    </source>
</evidence>
<evidence type="ECO:0000256" key="3">
    <source>
        <dbReference type="ARBA" id="ARBA00009056"/>
    </source>
</evidence>
<dbReference type="GeneID" id="107119032"/>
<evidence type="ECO:0000256" key="10">
    <source>
        <dbReference type="PROSITE-ProRule" id="PRU00723"/>
    </source>
</evidence>
<evidence type="ECO:0000256" key="7">
    <source>
        <dbReference type="ARBA" id="ARBA00022691"/>
    </source>
</evidence>
<keyword evidence="8 11" id="KW-0819">tRNA processing</keyword>
<accession>A0ABM1KTA4</accession>
<dbReference type="PANTHER" id="PTHR21210">
    <property type="entry name" value="TRNA (URACIL-O(2)-)-METHYLTRANSFERASE-RELATED"/>
    <property type="match status" value="1"/>
</dbReference>
<dbReference type="SUPFAM" id="SSF53335">
    <property type="entry name" value="S-adenosyl-L-methionine-dependent methyltransferases"/>
    <property type="match status" value="1"/>
</dbReference>
<organism evidence="14 15">
    <name type="scientific">Gekko japonicus</name>
    <name type="common">Schlegel's Japanese gecko</name>
    <dbReference type="NCBI Taxonomy" id="146911"/>
    <lineage>
        <taxon>Eukaryota</taxon>
        <taxon>Metazoa</taxon>
        <taxon>Chordata</taxon>
        <taxon>Craniata</taxon>
        <taxon>Vertebrata</taxon>
        <taxon>Euteleostomi</taxon>
        <taxon>Lepidosauria</taxon>
        <taxon>Squamata</taxon>
        <taxon>Bifurcata</taxon>
        <taxon>Gekkota</taxon>
        <taxon>Gekkonidae</taxon>
        <taxon>Gekkoninae</taxon>
        <taxon>Gekko</taxon>
    </lineage>
</organism>
<evidence type="ECO:0000256" key="9">
    <source>
        <dbReference type="ARBA" id="ARBA00047957"/>
    </source>
</evidence>
<name>A0ABM1KTA4_GEKJA</name>
<reference evidence="15" key="1">
    <citation type="submission" date="2025-08" db="UniProtKB">
        <authorList>
            <consortium name="RefSeq"/>
        </authorList>
    </citation>
    <scope>IDENTIFICATION</scope>
</reference>
<dbReference type="InterPro" id="IPR029063">
    <property type="entry name" value="SAM-dependent_MTases_sf"/>
</dbReference>
<evidence type="ECO:0000256" key="1">
    <source>
        <dbReference type="ARBA" id="ARBA00002778"/>
    </source>
</evidence>
<feature type="zinc finger region" description="C3H1-type" evidence="10">
    <location>
        <begin position="617"/>
        <end position="647"/>
    </location>
</feature>
<evidence type="ECO:0000259" key="13">
    <source>
        <dbReference type="PROSITE" id="PS50103"/>
    </source>
</evidence>
<comment type="subcellular location">
    <subcellularLocation>
        <location evidence="2 11">Cytoplasm</location>
    </subcellularLocation>
</comment>
<keyword evidence="4 11" id="KW-0963">Cytoplasm</keyword>
<comment type="similarity">
    <text evidence="3 11">Belongs to the TRM44 family.</text>
</comment>
<gene>
    <name evidence="15" type="primary">TRMT44</name>
</gene>
<feature type="domain" description="C3H1-type" evidence="13">
    <location>
        <begin position="617"/>
        <end position="647"/>
    </location>
</feature>
<comment type="function">
    <text evidence="11">Adenosyl-L-methionine (AdoMet)-dependent tRNA (uracil-O(2)-)-methyltransferase.</text>
</comment>
<dbReference type="Proteomes" id="UP000694871">
    <property type="component" value="Unplaced"/>
</dbReference>
<evidence type="ECO:0000256" key="6">
    <source>
        <dbReference type="ARBA" id="ARBA00022679"/>
    </source>
</evidence>
<keyword evidence="10" id="KW-0863">Zinc-finger</keyword>
<dbReference type="EC" id="2.1.1.211" evidence="11"/>
<evidence type="ECO:0000313" key="15">
    <source>
        <dbReference type="RefSeq" id="XP_015276941.1"/>
    </source>
</evidence>
<sequence length="700" mass="77716">MELLGEAAVRDPPPARLPGGFWAAVGVWLEKPHVANKRLCGARLEEARVRPRPGGEEEEEDAEGGGSALDAAWEALCSPECRRECRALGLLAAAAPLARPERVVVLLRTLLPKGGSRPAPAAREMVVKDICNGTVTFVPLEQTHEVKCEIKKCNIYQIKLVHTKDDEWSLSVLSPSPEKYISDGIVYPKTTWLGNELLTKLAKWSMETKKCEFKNTLSLISVARYNNTYQNLKEKYKEIVKVWPEVTDPQKFVYEDVAIAAYLLILWEDERTAKGLSRKQSFVDLGCGNGLLVHILSSEGHSGKGIDVRRRKIWDMYGPQTHLEECAVSPNDLHPDADWLIGNHSDELTPWIPVIAARSSYSCCYFVLPCCFFDFHGKYIRRQSKKTQYREYLDFVTEVGLVCGFNVEEDCLRIPSTKRVCLIGKSRTYLPSQSAALDEQQGRYIRSRQCHSVRAPGGVEGGHRSERQPAASQDVGLIAGREVLKNTDVAGALISGFQPRGKEPVRNCTALPKDFVDSVVLEVANLLLSGIQAVPGTSGAWSRGESLTLSEIAARLKEDTLKRLRNEYGGLQTLLRNSHQVFEVLSGRVNIRDWREAKLSSKKKPGMQAEPGVSSKATKTRLCWFDMHHPHGCPLTSEHCSYAHGIEDLRPHQQVPKKRHAKHEGAAGTGGGGGPVDFGSHKQRRTSCGDTSLNPLYARE</sequence>
<dbReference type="Pfam" id="PF07757">
    <property type="entry name" value="AdoMet_MTase"/>
    <property type="match status" value="1"/>
</dbReference>
<evidence type="ECO:0000256" key="11">
    <source>
        <dbReference type="RuleBase" id="RU368004"/>
    </source>
</evidence>
<keyword evidence="5 11" id="KW-0489">Methyltransferase</keyword>
<evidence type="ECO:0000256" key="2">
    <source>
        <dbReference type="ARBA" id="ARBA00004496"/>
    </source>
</evidence>
<proteinExistence type="inferred from homology"/>
<feature type="compositionally biased region" description="Gly residues" evidence="12">
    <location>
        <begin position="667"/>
        <end position="676"/>
    </location>
</feature>
<feature type="region of interest" description="Disordered" evidence="12">
    <location>
        <begin position="653"/>
        <end position="700"/>
    </location>
</feature>
<dbReference type="PROSITE" id="PS50103">
    <property type="entry name" value="ZF_C3H1"/>
    <property type="match status" value="1"/>
</dbReference>
<keyword evidence="10" id="KW-0862">Zinc</keyword>
<keyword evidence="6 11" id="KW-0808">Transferase</keyword>
<comment type="catalytic activity">
    <reaction evidence="9 11">
        <text>uridine(44) in tRNA(Ser) + S-adenosyl-L-methionine = 2'-O-methyluridine(44) in tRNA(Ser) + S-adenosyl-L-homocysteine + H(+)</text>
        <dbReference type="Rhea" id="RHEA:43100"/>
        <dbReference type="Rhea" id="RHEA-COMP:10339"/>
        <dbReference type="Rhea" id="RHEA-COMP:10340"/>
        <dbReference type="ChEBI" id="CHEBI:15378"/>
        <dbReference type="ChEBI" id="CHEBI:57856"/>
        <dbReference type="ChEBI" id="CHEBI:59789"/>
        <dbReference type="ChEBI" id="CHEBI:65315"/>
        <dbReference type="ChEBI" id="CHEBI:74478"/>
        <dbReference type="EC" id="2.1.1.211"/>
    </reaction>
</comment>
<keyword evidence="14" id="KW-1185">Reference proteome</keyword>
<evidence type="ECO:0000256" key="5">
    <source>
        <dbReference type="ARBA" id="ARBA00022603"/>
    </source>
</evidence>
<dbReference type="RefSeq" id="XP_015276941.1">
    <property type="nucleotide sequence ID" value="XM_015421455.1"/>
</dbReference>
<dbReference type="InterPro" id="IPR000571">
    <property type="entry name" value="Znf_CCCH"/>
</dbReference>